<keyword evidence="15" id="KW-1185">Reference proteome</keyword>
<evidence type="ECO:0000256" key="10">
    <source>
        <dbReference type="PROSITE-ProRule" id="PRU10133"/>
    </source>
</evidence>
<evidence type="ECO:0000256" key="9">
    <source>
        <dbReference type="ARBA" id="ARBA00044296"/>
    </source>
</evidence>
<evidence type="ECO:0000256" key="12">
    <source>
        <dbReference type="SAM" id="MobiDB-lite"/>
    </source>
</evidence>
<dbReference type="OrthoDB" id="6600758at2759"/>
<dbReference type="PANTHER" id="PTHR24067">
    <property type="entry name" value="UBIQUITIN-CONJUGATING ENZYME E2"/>
    <property type="match status" value="1"/>
</dbReference>
<feature type="domain" description="UBC core" evidence="13">
    <location>
        <begin position="3"/>
        <end position="158"/>
    </location>
</feature>
<dbReference type="InterPro" id="IPR023313">
    <property type="entry name" value="UBQ-conjugating_AS"/>
</dbReference>
<evidence type="ECO:0000256" key="2">
    <source>
        <dbReference type="ARBA" id="ARBA00004718"/>
    </source>
</evidence>
<evidence type="ECO:0000256" key="8">
    <source>
        <dbReference type="ARBA" id="ARBA00039165"/>
    </source>
</evidence>
<dbReference type="CDD" id="cd23798">
    <property type="entry name" value="UBCc_UBE2I"/>
    <property type="match status" value="1"/>
</dbReference>
<dbReference type="Gene3D" id="3.10.110.10">
    <property type="entry name" value="Ubiquitin Conjugating Enzyme"/>
    <property type="match status" value="1"/>
</dbReference>
<evidence type="ECO:0000313" key="14">
    <source>
        <dbReference type="EMBL" id="CAB9503834.1"/>
    </source>
</evidence>
<comment type="pathway">
    <text evidence="2">Protein modification; protein sumoylation.</text>
</comment>
<comment type="caution">
    <text evidence="14">The sequence shown here is derived from an EMBL/GenBank/DDBJ whole genome shotgun (WGS) entry which is preliminary data.</text>
</comment>
<proteinExistence type="inferred from homology"/>
<evidence type="ECO:0000259" key="13">
    <source>
        <dbReference type="PROSITE" id="PS50127"/>
    </source>
</evidence>
<dbReference type="Pfam" id="PF00179">
    <property type="entry name" value="UQ_con"/>
    <property type="match status" value="1"/>
</dbReference>
<accession>A0A9N8DNA7</accession>
<protein>
    <recommendedName>
        <fullName evidence="8">SUMO-conjugating enzyme UBC9</fullName>
    </recommendedName>
    <alternativeName>
        <fullName evidence="9">Ubiquitin carrier protein 9</fullName>
    </alternativeName>
</protein>
<evidence type="ECO:0000256" key="6">
    <source>
        <dbReference type="ARBA" id="ARBA00022840"/>
    </source>
</evidence>
<evidence type="ECO:0000256" key="1">
    <source>
        <dbReference type="ARBA" id="ARBA00004123"/>
    </source>
</evidence>
<evidence type="ECO:0000256" key="4">
    <source>
        <dbReference type="ARBA" id="ARBA00022741"/>
    </source>
</evidence>
<dbReference type="SMART" id="SM00212">
    <property type="entry name" value="UBCc"/>
    <property type="match status" value="1"/>
</dbReference>
<dbReference type="PROSITE" id="PS50127">
    <property type="entry name" value="UBC_2"/>
    <property type="match status" value="1"/>
</dbReference>
<keyword evidence="7" id="KW-0539">Nucleus</keyword>
<dbReference type="GO" id="GO:0005524">
    <property type="term" value="F:ATP binding"/>
    <property type="evidence" value="ECO:0007669"/>
    <property type="project" value="UniProtKB-UniRule"/>
</dbReference>
<keyword evidence="5 11" id="KW-0833">Ubl conjugation pathway</keyword>
<evidence type="ECO:0000256" key="7">
    <source>
        <dbReference type="ARBA" id="ARBA00023242"/>
    </source>
</evidence>
<dbReference type="GO" id="GO:0005694">
    <property type="term" value="C:chromosome"/>
    <property type="evidence" value="ECO:0007669"/>
    <property type="project" value="UniProtKB-ARBA"/>
</dbReference>
<keyword evidence="3" id="KW-0808">Transferase</keyword>
<keyword evidence="6 11" id="KW-0067">ATP-binding</keyword>
<evidence type="ECO:0000256" key="5">
    <source>
        <dbReference type="ARBA" id="ARBA00022786"/>
    </source>
</evidence>
<feature type="active site" description="Glycyl thioester intermediate" evidence="10">
    <location>
        <position position="92"/>
    </location>
</feature>
<evidence type="ECO:0000313" key="15">
    <source>
        <dbReference type="Proteomes" id="UP001153069"/>
    </source>
</evidence>
<comment type="subcellular location">
    <subcellularLocation>
        <location evidence="1">Nucleus</location>
    </subcellularLocation>
</comment>
<dbReference type="InterPro" id="IPR000608">
    <property type="entry name" value="UBC"/>
</dbReference>
<dbReference type="Proteomes" id="UP001153069">
    <property type="component" value="Unassembled WGS sequence"/>
</dbReference>
<dbReference type="InterPro" id="IPR050113">
    <property type="entry name" value="Ub_conjugating_enzyme"/>
</dbReference>
<evidence type="ECO:0000256" key="3">
    <source>
        <dbReference type="ARBA" id="ARBA00022679"/>
    </source>
</evidence>
<feature type="region of interest" description="Disordered" evidence="12">
    <location>
        <begin position="1"/>
        <end position="37"/>
    </location>
</feature>
<dbReference type="GO" id="GO:0019787">
    <property type="term" value="F:ubiquitin-like protein transferase activity"/>
    <property type="evidence" value="ECO:0007669"/>
    <property type="project" value="UniProtKB-ARBA"/>
</dbReference>
<dbReference type="AlphaFoldDB" id="A0A9N8DNA7"/>
<name>A0A9N8DNA7_9STRA</name>
<gene>
    <name evidence="14" type="ORF">SEMRO_177_G077880.1</name>
</gene>
<dbReference type="FunFam" id="3.10.110.10:FF:000035">
    <property type="entry name" value="SUMO-conjugating enzyme ubc9"/>
    <property type="match status" value="1"/>
</dbReference>
<dbReference type="GO" id="GO:0005634">
    <property type="term" value="C:nucleus"/>
    <property type="evidence" value="ECO:0007669"/>
    <property type="project" value="UniProtKB-SubCell"/>
</dbReference>
<keyword evidence="4 11" id="KW-0547">Nucleotide-binding</keyword>
<dbReference type="SUPFAM" id="SSF54495">
    <property type="entry name" value="UBC-like"/>
    <property type="match status" value="1"/>
</dbReference>
<organism evidence="14 15">
    <name type="scientific">Seminavis robusta</name>
    <dbReference type="NCBI Taxonomy" id="568900"/>
    <lineage>
        <taxon>Eukaryota</taxon>
        <taxon>Sar</taxon>
        <taxon>Stramenopiles</taxon>
        <taxon>Ochrophyta</taxon>
        <taxon>Bacillariophyta</taxon>
        <taxon>Bacillariophyceae</taxon>
        <taxon>Bacillariophycidae</taxon>
        <taxon>Naviculales</taxon>
        <taxon>Naviculaceae</taxon>
        <taxon>Seminavis</taxon>
    </lineage>
</organism>
<evidence type="ECO:0000256" key="11">
    <source>
        <dbReference type="RuleBase" id="RU362109"/>
    </source>
</evidence>
<sequence length="158" mass="17820">MSLAQGRLQEERKNRRKDHPYGFFARPEPSGEGSSNIMKWNAGFPGKKGTDWEAGVYKVSMDFSAEYPAKPPKCKFVPPLFHPNVYPSGMICLSILNDGEEGDWRPAISIKQILLGIQYLLDNPNPASPSQSEAIHLYTNDKPAYKQRVRPEAEKNKL</sequence>
<dbReference type="PROSITE" id="PS00183">
    <property type="entry name" value="UBC_1"/>
    <property type="match status" value="1"/>
</dbReference>
<comment type="similarity">
    <text evidence="11">Belongs to the ubiquitin-conjugating enzyme family.</text>
</comment>
<dbReference type="EMBL" id="CAICTM010000176">
    <property type="protein sequence ID" value="CAB9503834.1"/>
    <property type="molecule type" value="Genomic_DNA"/>
</dbReference>
<reference evidence="14" key="1">
    <citation type="submission" date="2020-06" db="EMBL/GenBank/DDBJ databases">
        <authorList>
            <consortium name="Plant Systems Biology data submission"/>
        </authorList>
    </citation>
    <scope>NUCLEOTIDE SEQUENCE</scope>
    <source>
        <strain evidence="14">D6</strain>
    </source>
</reference>
<dbReference type="InterPro" id="IPR016135">
    <property type="entry name" value="UBQ-conjugating_enzyme/RWD"/>
</dbReference>